<accession>A0A643CCA0</accession>
<comment type="caution">
    <text evidence="1">The sequence shown here is derived from an EMBL/GenBank/DDBJ whole genome shotgun (WGS) entry which is preliminary data.</text>
</comment>
<dbReference type="AlphaFoldDB" id="A0A643CCA0"/>
<evidence type="ECO:0000313" key="1">
    <source>
        <dbReference type="EMBL" id="KAB0397780.1"/>
    </source>
</evidence>
<gene>
    <name evidence="1" type="ORF">E2I00_008287</name>
</gene>
<organism evidence="1 2">
    <name type="scientific">Balaenoptera physalus</name>
    <name type="common">Fin whale</name>
    <name type="synonym">Balaena physalus</name>
    <dbReference type="NCBI Taxonomy" id="9770"/>
    <lineage>
        <taxon>Eukaryota</taxon>
        <taxon>Metazoa</taxon>
        <taxon>Chordata</taxon>
        <taxon>Craniata</taxon>
        <taxon>Vertebrata</taxon>
        <taxon>Euteleostomi</taxon>
        <taxon>Mammalia</taxon>
        <taxon>Eutheria</taxon>
        <taxon>Laurasiatheria</taxon>
        <taxon>Artiodactyla</taxon>
        <taxon>Whippomorpha</taxon>
        <taxon>Cetacea</taxon>
        <taxon>Mysticeti</taxon>
        <taxon>Balaenopteridae</taxon>
        <taxon>Balaenoptera</taxon>
    </lineage>
</organism>
<dbReference type="GO" id="GO:0005739">
    <property type="term" value="C:mitochondrion"/>
    <property type="evidence" value="ECO:0007669"/>
    <property type="project" value="TreeGrafter"/>
</dbReference>
<protein>
    <recommendedName>
        <fullName evidence="3">Fibrous sheath-interacting protein 2 C-terminal domain-containing protein</fullName>
    </recommendedName>
</protein>
<dbReference type="PANTHER" id="PTHR21856">
    <property type="entry name" value="FIBROUS SHEATH-INTERACTING PROTEIN 2"/>
    <property type="match status" value="1"/>
</dbReference>
<evidence type="ECO:0008006" key="3">
    <source>
        <dbReference type="Google" id="ProtNLM"/>
    </source>
</evidence>
<dbReference type="Proteomes" id="UP000437017">
    <property type="component" value="Unassembled WGS sequence"/>
</dbReference>
<reference evidence="1 2" key="1">
    <citation type="journal article" date="2019" name="PLoS ONE">
        <title>Genomic analyses reveal an absence of contemporary introgressive admixture between fin whales and blue whales, despite known hybrids.</title>
        <authorList>
            <person name="Westbury M.V."/>
            <person name="Petersen B."/>
            <person name="Lorenzen E.D."/>
        </authorList>
    </citation>
    <scope>NUCLEOTIDE SEQUENCE [LARGE SCALE GENOMIC DNA]</scope>
    <source>
        <strain evidence="1">FinWhale-01</strain>
    </source>
</reference>
<evidence type="ECO:0000313" key="2">
    <source>
        <dbReference type="Proteomes" id="UP000437017"/>
    </source>
</evidence>
<dbReference type="OrthoDB" id="9714001at2759"/>
<feature type="non-terminal residue" evidence="1">
    <location>
        <position position="215"/>
    </location>
</feature>
<name>A0A643CCA0_BALPH</name>
<keyword evidence="2" id="KW-1185">Reference proteome</keyword>
<proteinExistence type="predicted"/>
<sequence>LFRPSYGFNLTDPYCRLLENQYKSLHDPHLRAYHKRKDILRRLKKGGYITSNNRIVCTLRELNKYRQYLTSLKLDFERNYIREQKMLAKQVNKLQEDNQIPGRSDVAQFQNWLLQEGTPSIKDRERLIRHRYLDMISRELEHLEHTAEEQRLIQMDREERQQREHTRRKLSLRRKIEEEWKTKEMLLLTRIGEDVKREARIEEQRRKSREESDRK</sequence>
<dbReference type="EMBL" id="SGJD01001889">
    <property type="protein sequence ID" value="KAB0397780.1"/>
    <property type="molecule type" value="Genomic_DNA"/>
</dbReference>
<dbReference type="InterPro" id="IPR038891">
    <property type="entry name" value="FSIP2"/>
</dbReference>
<feature type="non-terminal residue" evidence="1">
    <location>
        <position position="1"/>
    </location>
</feature>
<dbReference type="PANTHER" id="PTHR21856:SF7">
    <property type="entry name" value="FIBROUS SHEATH-INTERACTING PROTEIN 2"/>
    <property type="match status" value="1"/>
</dbReference>